<organism evidence="1 2">
    <name type="scientific">Chelatococcus composti</name>
    <dbReference type="NCBI Taxonomy" id="1743235"/>
    <lineage>
        <taxon>Bacteria</taxon>
        <taxon>Pseudomonadati</taxon>
        <taxon>Pseudomonadota</taxon>
        <taxon>Alphaproteobacteria</taxon>
        <taxon>Hyphomicrobiales</taxon>
        <taxon>Chelatococcaceae</taxon>
        <taxon>Chelatococcus</taxon>
    </lineage>
</organism>
<keyword evidence="2" id="KW-1185">Reference proteome</keyword>
<accession>A0A841K4A3</accession>
<evidence type="ECO:0008006" key="3">
    <source>
        <dbReference type="Google" id="ProtNLM"/>
    </source>
</evidence>
<dbReference type="Pfam" id="PF20911">
    <property type="entry name" value="GP7"/>
    <property type="match status" value="1"/>
</dbReference>
<dbReference type="EMBL" id="JACHEH010000002">
    <property type="protein sequence ID" value="MBB6167125.1"/>
    <property type="molecule type" value="Genomic_DNA"/>
</dbReference>
<dbReference type="RefSeq" id="WP_183332401.1">
    <property type="nucleotide sequence ID" value="NZ_BMHX01000002.1"/>
</dbReference>
<name>A0A841K4A3_9HYPH</name>
<sequence length="318" mass="35061">MAGEFEEALTLVQYSQRLEEGSAERAVVETFVGESDIMAAMVIRPAKKGKYRYPQEEELPDVKFRAYNEPGNASSGRTSMQEEGVFLMDEYVKVDRALVDELGPQHRAEQEALKVKAMARHFTRTFINGDNIADPREPKGLKLRAAMDEQTTIHNSTNSGGAPLSLAKLDEAINNVRNPTHIICDRALKPLLNAAARNPQITNNMLNYDQRDPLGRNVLAFGDLPFLFGYPKSRDDSILPFDEVANGGGSAVTTSLFVVSFSEDGVFMIEGVPLRVTDEGQLPGLPLLSTHIKWDWGLVSKEYSICRLTSIANGAITA</sequence>
<protein>
    <recommendedName>
        <fullName evidence="3">Major capsid protein</fullName>
    </recommendedName>
</protein>
<dbReference type="AlphaFoldDB" id="A0A841K4A3"/>
<dbReference type="Proteomes" id="UP000588017">
    <property type="component" value="Unassembled WGS sequence"/>
</dbReference>
<gene>
    <name evidence="1" type="ORF">HNQ73_000743</name>
</gene>
<proteinExistence type="predicted"/>
<evidence type="ECO:0000313" key="2">
    <source>
        <dbReference type="Proteomes" id="UP000588017"/>
    </source>
</evidence>
<reference evidence="1 2" key="1">
    <citation type="submission" date="2020-08" db="EMBL/GenBank/DDBJ databases">
        <title>Genomic Encyclopedia of Type Strains, Phase IV (KMG-IV): sequencing the most valuable type-strain genomes for metagenomic binning, comparative biology and taxonomic classification.</title>
        <authorList>
            <person name="Goeker M."/>
        </authorList>
    </citation>
    <scope>NUCLEOTIDE SEQUENCE [LARGE SCALE GENOMIC DNA]</scope>
    <source>
        <strain evidence="1 2">DSM 101465</strain>
    </source>
</reference>
<evidence type="ECO:0000313" key="1">
    <source>
        <dbReference type="EMBL" id="MBB6167125.1"/>
    </source>
</evidence>
<comment type="caution">
    <text evidence="1">The sequence shown here is derived from an EMBL/GenBank/DDBJ whole genome shotgun (WGS) entry which is preliminary data.</text>
</comment>
<dbReference type="NCBIfam" id="NF045672">
    <property type="entry name" value="MCP_gp7_epsi_15"/>
    <property type="match status" value="1"/>
</dbReference>
<dbReference type="InterPro" id="IPR048813">
    <property type="entry name" value="GP7-like"/>
</dbReference>